<accession>A0ABD2IXA8</accession>
<comment type="subcellular location">
    <subcellularLocation>
        <location evidence="1">Mitochondrion inner membrane</location>
        <topology evidence="1">Single-pass membrane protein</topology>
    </subcellularLocation>
</comment>
<dbReference type="AlphaFoldDB" id="A0ABD2IXA8"/>
<feature type="compositionally biased region" description="Polar residues" evidence="2">
    <location>
        <begin position="1"/>
        <end position="14"/>
    </location>
</feature>
<gene>
    <name evidence="3" type="ORF">niasHT_033176</name>
</gene>
<organism evidence="3 4">
    <name type="scientific">Heterodera trifolii</name>
    <dbReference type="NCBI Taxonomy" id="157864"/>
    <lineage>
        <taxon>Eukaryota</taxon>
        <taxon>Metazoa</taxon>
        <taxon>Ecdysozoa</taxon>
        <taxon>Nematoda</taxon>
        <taxon>Chromadorea</taxon>
        <taxon>Rhabditida</taxon>
        <taxon>Tylenchina</taxon>
        <taxon>Tylenchomorpha</taxon>
        <taxon>Tylenchoidea</taxon>
        <taxon>Heteroderidae</taxon>
        <taxon>Heteroderinae</taxon>
        <taxon>Heterodera</taxon>
    </lineage>
</organism>
<evidence type="ECO:0000313" key="4">
    <source>
        <dbReference type="Proteomes" id="UP001620626"/>
    </source>
</evidence>
<comment type="subunit">
    <text evidence="1">Component of the mitochondrial contact site and cristae organizing system (MICOS) complex.</text>
</comment>
<proteinExistence type="inferred from homology"/>
<keyword evidence="1" id="KW-0496">Mitochondrion</keyword>
<protein>
    <recommendedName>
        <fullName evidence="1">MICOS complex subunit MIC13</fullName>
    </recommendedName>
</protein>
<evidence type="ECO:0000313" key="3">
    <source>
        <dbReference type="EMBL" id="KAL3077958.1"/>
    </source>
</evidence>
<keyword evidence="1" id="KW-0999">Mitochondrion inner membrane</keyword>
<feature type="region of interest" description="Disordered" evidence="2">
    <location>
        <begin position="1"/>
        <end position="30"/>
    </location>
</feature>
<comment type="similarity">
    <text evidence="1">Belongs to the MICOS complex subunit Mic13 family.</text>
</comment>
<dbReference type="EMBL" id="JBICBT010001215">
    <property type="protein sequence ID" value="KAL3077958.1"/>
    <property type="molecule type" value="Genomic_DNA"/>
</dbReference>
<dbReference type="GO" id="GO:0061617">
    <property type="term" value="C:MICOS complex"/>
    <property type="evidence" value="ECO:0007669"/>
    <property type="project" value="UniProtKB-UniRule"/>
</dbReference>
<sequence>MVSSSRTPTDSQSVPMEMPRQPPKERRGGPDEHIALALSVVDDEWNGAGVLGYQPSLKDGHIRAGTSGFISRAVQILLNKDKDNRLNCKRLCIICSDPSSMGVLRFTLRNAGKITLVALAVKVAADNGVWSLNSEEGASLFANFRSTVLPGTIVYKEELPSADNACRSIGAAWNRNVNCAFGALRSATHSARESVQKMAAEAMAFFDNDEENKSISRGRRTAAEQRQ</sequence>
<comment type="function">
    <text evidence="1">Component of the MICOS complex, a large protein complex of the mitochondrial inner membrane that plays crucial roles in the maintenance of crista junctions, inner membrane architecture, and formation of contact sites to the outer membrane.</text>
</comment>
<dbReference type="InterPro" id="IPR026769">
    <property type="entry name" value="Mic13"/>
</dbReference>
<dbReference type="Proteomes" id="UP001620626">
    <property type="component" value="Unassembled WGS sequence"/>
</dbReference>
<dbReference type="Pfam" id="PF15884">
    <property type="entry name" value="QIL1"/>
    <property type="match status" value="1"/>
</dbReference>
<evidence type="ECO:0000256" key="2">
    <source>
        <dbReference type="SAM" id="MobiDB-lite"/>
    </source>
</evidence>
<keyword evidence="4" id="KW-1185">Reference proteome</keyword>
<reference evidence="3 4" key="1">
    <citation type="submission" date="2024-10" db="EMBL/GenBank/DDBJ databases">
        <authorList>
            <person name="Kim D."/>
        </authorList>
    </citation>
    <scope>NUCLEOTIDE SEQUENCE [LARGE SCALE GENOMIC DNA]</scope>
    <source>
        <strain evidence="3">BH-2024</strain>
    </source>
</reference>
<evidence type="ECO:0000256" key="1">
    <source>
        <dbReference type="RuleBase" id="RU363009"/>
    </source>
</evidence>
<keyword evidence="1" id="KW-0472">Membrane</keyword>
<comment type="caution">
    <text evidence="3">The sequence shown here is derived from an EMBL/GenBank/DDBJ whole genome shotgun (WGS) entry which is preliminary data.</text>
</comment>
<name>A0ABD2IXA8_9BILA</name>